<keyword evidence="3" id="KW-0233">DNA recombination</keyword>
<dbReference type="Pfam" id="PF13102">
    <property type="entry name" value="Phage_int_SAM_5"/>
    <property type="match status" value="1"/>
</dbReference>
<dbReference type="PANTHER" id="PTHR30349">
    <property type="entry name" value="PHAGE INTEGRASE-RELATED"/>
    <property type="match status" value="1"/>
</dbReference>
<protein>
    <submittedName>
        <fullName evidence="7">Tyrosine-type recombinase/integrase</fullName>
    </submittedName>
</protein>
<dbReference type="CDD" id="cd00397">
    <property type="entry name" value="DNA_BRE_C"/>
    <property type="match status" value="1"/>
</dbReference>
<dbReference type="PROSITE" id="PS51898">
    <property type="entry name" value="TYR_RECOMBINASE"/>
    <property type="match status" value="1"/>
</dbReference>
<evidence type="ECO:0000259" key="6">
    <source>
        <dbReference type="PROSITE" id="PS51900"/>
    </source>
</evidence>
<dbReference type="Gene3D" id="1.10.443.10">
    <property type="entry name" value="Intergrase catalytic core"/>
    <property type="match status" value="1"/>
</dbReference>
<keyword evidence="2 4" id="KW-0238">DNA-binding</keyword>
<dbReference type="SUPFAM" id="SSF56349">
    <property type="entry name" value="DNA breaking-rejoining enzymes"/>
    <property type="match status" value="1"/>
</dbReference>
<name>A0ABY6Z4T1_9BACL</name>
<proteinExistence type="inferred from homology"/>
<feature type="domain" description="Tyr recombinase" evidence="5">
    <location>
        <begin position="151"/>
        <end position="335"/>
    </location>
</feature>
<dbReference type="EMBL" id="CP104064">
    <property type="protein sequence ID" value="WAH37025.1"/>
    <property type="molecule type" value="Genomic_DNA"/>
</dbReference>
<dbReference type="PANTHER" id="PTHR30349:SF41">
    <property type="entry name" value="INTEGRASE_RECOMBINASE PROTEIN MJ0367-RELATED"/>
    <property type="match status" value="1"/>
</dbReference>
<keyword evidence="8" id="KW-1185">Reference proteome</keyword>
<dbReference type="InterPro" id="IPR002104">
    <property type="entry name" value="Integrase_catalytic"/>
</dbReference>
<feature type="domain" description="Core-binding (CB)" evidence="6">
    <location>
        <begin position="29"/>
        <end position="130"/>
    </location>
</feature>
<evidence type="ECO:0000256" key="3">
    <source>
        <dbReference type="ARBA" id="ARBA00023172"/>
    </source>
</evidence>
<dbReference type="Pfam" id="PF00589">
    <property type="entry name" value="Phage_integrase"/>
    <property type="match status" value="1"/>
</dbReference>
<gene>
    <name evidence="7" type="ORF">NZD86_00110</name>
</gene>
<dbReference type="PROSITE" id="PS51900">
    <property type="entry name" value="CB"/>
    <property type="match status" value="1"/>
</dbReference>
<dbReference type="RefSeq" id="WP_268044456.1">
    <property type="nucleotide sequence ID" value="NZ_CP104064.1"/>
</dbReference>
<dbReference type="InterPro" id="IPR025269">
    <property type="entry name" value="SAM-like_dom"/>
</dbReference>
<dbReference type="InterPro" id="IPR044068">
    <property type="entry name" value="CB"/>
</dbReference>
<dbReference type="Proteomes" id="UP001164803">
    <property type="component" value="Chromosome"/>
</dbReference>
<evidence type="ECO:0000256" key="2">
    <source>
        <dbReference type="ARBA" id="ARBA00023125"/>
    </source>
</evidence>
<evidence type="ECO:0000313" key="8">
    <source>
        <dbReference type="Proteomes" id="UP001164803"/>
    </source>
</evidence>
<dbReference type="InterPro" id="IPR011010">
    <property type="entry name" value="DNA_brk_join_enz"/>
</dbReference>
<comment type="similarity">
    <text evidence="1">Belongs to the 'phage' integrase family.</text>
</comment>
<evidence type="ECO:0000313" key="7">
    <source>
        <dbReference type="EMBL" id="WAH37025.1"/>
    </source>
</evidence>
<reference evidence="7" key="1">
    <citation type="submission" date="2022-08" db="EMBL/GenBank/DDBJ databases">
        <title>Alicyclobacillus dauci DSM2870, complete genome.</title>
        <authorList>
            <person name="Wang Q."/>
            <person name="Cai R."/>
            <person name="Wang Z."/>
        </authorList>
    </citation>
    <scope>NUCLEOTIDE SEQUENCE</scope>
    <source>
        <strain evidence="7">DSM 28700</strain>
    </source>
</reference>
<organism evidence="7 8">
    <name type="scientific">Alicyclobacillus dauci</name>
    <dbReference type="NCBI Taxonomy" id="1475485"/>
    <lineage>
        <taxon>Bacteria</taxon>
        <taxon>Bacillati</taxon>
        <taxon>Bacillota</taxon>
        <taxon>Bacilli</taxon>
        <taxon>Bacillales</taxon>
        <taxon>Alicyclobacillaceae</taxon>
        <taxon>Alicyclobacillus</taxon>
    </lineage>
</organism>
<sequence>MDKRKGRKIVKAISSSLDPSPNLSLAGSLTLSELFDVFIAAKQSEGRAERTIADHRKHFKYFNEWLQQVHSPIAPNDIDHGVIREWISYMLDEKVAYDGHPTSGRGSIGLKPGTVNIRLRSIKCMFKFFYDEGYLSHNPTQRIKLLRVEDDGVQTFTVAQIHGLLDQCDLSTFTGFRDNTLMITLLDTGLRISEALTLTHEDVDLSRLVLTVTAKKAKTRKGRQVPISKKTGKMLSRLISEVKRNFPEQAMVFVSNYGEPLLPSSFRQRLLNYAKAAGIKGVRVSPHTFRHTMAKMYILNGGDPFTLQRILGHTDIQMSKRYVNMFLADITQVHRRVSPLNWIKR</sequence>
<evidence type="ECO:0000259" key="5">
    <source>
        <dbReference type="PROSITE" id="PS51898"/>
    </source>
</evidence>
<dbReference type="InterPro" id="IPR013762">
    <property type="entry name" value="Integrase-like_cat_sf"/>
</dbReference>
<dbReference type="InterPro" id="IPR050090">
    <property type="entry name" value="Tyrosine_recombinase_XerCD"/>
</dbReference>
<dbReference type="InterPro" id="IPR010998">
    <property type="entry name" value="Integrase_recombinase_N"/>
</dbReference>
<evidence type="ECO:0000256" key="1">
    <source>
        <dbReference type="ARBA" id="ARBA00008857"/>
    </source>
</evidence>
<evidence type="ECO:0000256" key="4">
    <source>
        <dbReference type="PROSITE-ProRule" id="PRU01248"/>
    </source>
</evidence>
<dbReference type="Gene3D" id="1.10.150.130">
    <property type="match status" value="1"/>
</dbReference>
<accession>A0ABY6Z4T1</accession>